<feature type="domain" description="DUF6699" evidence="1">
    <location>
        <begin position="86"/>
        <end position="210"/>
    </location>
</feature>
<dbReference type="OrthoDB" id="21474at2759"/>
<dbReference type="AlphaFoldDB" id="A0A284QKG8"/>
<evidence type="ECO:0000313" key="2">
    <source>
        <dbReference type="EMBL" id="SJK96940.1"/>
    </source>
</evidence>
<dbReference type="STRING" id="47428.A0A284QKG8"/>
<reference evidence="3" key="1">
    <citation type="journal article" date="2017" name="Nat. Ecol. Evol.">
        <title>Genome expansion and lineage-specific genetic innovations in the forest pathogenic fungi Armillaria.</title>
        <authorList>
            <person name="Sipos G."/>
            <person name="Prasanna A.N."/>
            <person name="Walter M.C."/>
            <person name="O'Connor E."/>
            <person name="Balint B."/>
            <person name="Krizsan K."/>
            <person name="Kiss B."/>
            <person name="Hess J."/>
            <person name="Varga T."/>
            <person name="Slot J."/>
            <person name="Riley R."/>
            <person name="Boka B."/>
            <person name="Rigling D."/>
            <person name="Barry K."/>
            <person name="Lee J."/>
            <person name="Mihaltcheva S."/>
            <person name="LaButti K."/>
            <person name="Lipzen A."/>
            <person name="Waldron R."/>
            <person name="Moloney N.M."/>
            <person name="Sperisen C."/>
            <person name="Kredics L."/>
            <person name="Vagvoelgyi C."/>
            <person name="Patrignani A."/>
            <person name="Fitzpatrick D."/>
            <person name="Nagy I."/>
            <person name="Doyle S."/>
            <person name="Anderson J.B."/>
            <person name="Grigoriev I.V."/>
            <person name="Gueldener U."/>
            <person name="Muensterkoetter M."/>
            <person name="Nagy L.G."/>
        </authorList>
    </citation>
    <scope>NUCLEOTIDE SEQUENCE [LARGE SCALE GENOMIC DNA]</scope>
    <source>
        <strain evidence="3">C18/9</strain>
    </source>
</reference>
<organism evidence="2 3">
    <name type="scientific">Armillaria ostoyae</name>
    <name type="common">Armillaria root rot fungus</name>
    <dbReference type="NCBI Taxonomy" id="47428"/>
    <lineage>
        <taxon>Eukaryota</taxon>
        <taxon>Fungi</taxon>
        <taxon>Dikarya</taxon>
        <taxon>Basidiomycota</taxon>
        <taxon>Agaricomycotina</taxon>
        <taxon>Agaricomycetes</taxon>
        <taxon>Agaricomycetidae</taxon>
        <taxon>Agaricales</taxon>
        <taxon>Marasmiineae</taxon>
        <taxon>Physalacriaceae</taxon>
        <taxon>Armillaria</taxon>
    </lineage>
</organism>
<dbReference type="EMBL" id="FUEG01000001">
    <property type="protein sequence ID" value="SJK96940.1"/>
    <property type="molecule type" value="Genomic_DNA"/>
</dbReference>
<dbReference type="Proteomes" id="UP000219338">
    <property type="component" value="Unassembled WGS sequence"/>
</dbReference>
<name>A0A284QKG8_ARMOS</name>
<sequence>MNNLWQGFNNYPVAGNNIYGGVGVPFQQMPWAGANAYAQDVGPSAWLTCLLRRVPTYRHPFSPVPWKGRSKHTTLHPILAADTTLLRYDLRKKAHSSILTNAYYANAQVPATMAPVMIMRLVSQDFPWTIDIKSTLPITVETIWDALHAAMQEDIMDSEWGVIVLDKKLRATVEKAAKKRIEAEGKASSKKMKRIDWLGENTCLKGLDRDEAFEKARLLPGDKDCADNWVVKMCAP</sequence>
<gene>
    <name evidence="2" type="ORF">ARMOST_00189</name>
</gene>
<evidence type="ECO:0000259" key="1">
    <source>
        <dbReference type="Pfam" id="PF20415"/>
    </source>
</evidence>
<protein>
    <recommendedName>
        <fullName evidence="1">DUF6699 domain-containing protein</fullName>
    </recommendedName>
</protein>
<evidence type="ECO:0000313" key="3">
    <source>
        <dbReference type="Proteomes" id="UP000219338"/>
    </source>
</evidence>
<dbReference type="OMA" id="ANAYAQD"/>
<dbReference type="InterPro" id="IPR046522">
    <property type="entry name" value="DUF6699"/>
</dbReference>
<accession>A0A284QKG8</accession>
<dbReference type="Pfam" id="PF20415">
    <property type="entry name" value="DUF6699"/>
    <property type="match status" value="1"/>
</dbReference>
<keyword evidence="3" id="KW-1185">Reference proteome</keyword>
<proteinExistence type="predicted"/>